<proteinExistence type="predicted"/>
<keyword evidence="1" id="KW-1133">Transmembrane helix</keyword>
<evidence type="ECO:0000313" key="3">
    <source>
        <dbReference type="EMBL" id="OUC45595.1"/>
    </source>
</evidence>
<protein>
    <recommendedName>
        <fullName evidence="5">Secreted protein</fullName>
    </recommendedName>
</protein>
<accession>A0A1Y3EKV4</accession>
<dbReference type="EMBL" id="LVZM01008977">
    <property type="protein sequence ID" value="OUC45595.1"/>
    <property type="molecule type" value="Genomic_DNA"/>
</dbReference>
<dbReference type="Proteomes" id="UP000243006">
    <property type="component" value="Unassembled WGS sequence"/>
</dbReference>
<comment type="caution">
    <text evidence="3">The sequence shown here is derived from an EMBL/GenBank/DDBJ whole genome shotgun (WGS) entry which is preliminary data.</text>
</comment>
<name>A0A1Y3EKV4_9BILA</name>
<keyword evidence="1" id="KW-0472">Membrane</keyword>
<reference evidence="3 4" key="1">
    <citation type="submission" date="2015-04" db="EMBL/GenBank/DDBJ databases">
        <title>Draft genome of the roundworm Trichinella nativa.</title>
        <authorList>
            <person name="Mitreva M."/>
        </authorList>
    </citation>
    <scope>NUCLEOTIDE SEQUENCE [LARGE SCALE GENOMIC DNA]</scope>
    <source>
        <strain evidence="3 4">ISS45</strain>
    </source>
</reference>
<keyword evidence="2" id="KW-0732">Signal</keyword>
<feature type="transmembrane region" description="Helical" evidence="1">
    <location>
        <begin position="67"/>
        <end position="85"/>
    </location>
</feature>
<evidence type="ECO:0000256" key="1">
    <source>
        <dbReference type="SAM" id="Phobius"/>
    </source>
</evidence>
<evidence type="ECO:0008006" key="5">
    <source>
        <dbReference type="Google" id="ProtNLM"/>
    </source>
</evidence>
<feature type="signal peptide" evidence="2">
    <location>
        <begin position="1"/>
        <end position="15"/>
    </location>
</feature>
<gene>
    <name evidence="3" type="ORF">D917_01834</name>
</gene>
<evidence type="ECO:0000313" key="4">
    <source>
        <dbReference type="Proteomes" id="UP000243006"/>
    </source>
</evidence>
<keyword evidence="1" id="KW-0812">Transmembrane</keyword>
<dbReference type="AlphaFoldDB" id="A0A1Y3EKV4"/>
<organism evidence="3 4">
    <name type="scientific">Trichinella nativa</name>
    <dbReference type="NCBI Taxonomy" id="6335"/>
    <lineage>
        <taxon>Eukaryota</taxon>
        <taxon>Metazoa</taxon>
        <taxon>Ecdysozoa</taxon>
        <taxon>Nematoda</taxon>
        <taxon>Enoplea</taxon>
        <taxon>Dorylaimia</taxon>
        <taxon>Trichinellida</taxon>
        <taxon>Trichinellidae</taxon>
        <taxon>Trichinella</taxon>
    </lineage>
</organism>
<sequence length="94" mass="10714">MRYLIFLCASGTTLGGGVRESTVSGGYLAWYLVQDQEDEFQSAAAVFCQTFALQAASQIRLEQLECYIFYEIFSFAAFSSIMLVYHRSIYHRNI</sequence>
<feature type="chain" id="PRO_5012260370" description="Secreted protein" evidence="2">
    <location>
        <begin position="16"/>
        <end position="94"/>
    </location>
</feature>
<evidence type="ECO:0000256" key="2">
    <source>
        <dbReference type="SAM" id="SignalP"/>
    </source>
</evidence>